<dbReference type="Gramene" id="Tc02v2_t027210.2">
    <property type="protein sequence ID" value="Tc02v2_p027210.2"/>
    <property type="gene ID" value="Tc02v2_g027210"/>
</dbReference>
<gene>
    <name evidence="8" type="primary">LOC18610107</name>
</gene>
<keyword evidence="4" id="KW-0653">Protein transport</keyword>
<protein>
    <submittedName>
        <fullName evidence="8">Importin-9 isoform X2</fullName>
    </submittedName>
</protein>
<dbReference type="SMART" id="SM00913">
    <property type="entry name" value="IBN_N"/>
    <property type="match status" value="1"/>
</dbReference>
<reference evidence="7" key="1">
    <citation type="journal article" date="1997" name="Nucleic Acids Res.">
        <title>tRNAscan-SE: a program for improved detection of transfer RNA genes in genomic sequence.</title>
        <authorList>
            <person name="Lowe T.M."/>
            <person name="Eddy S.R."/>
        </authorList>
    </citation>
    <scope>NUCLEOTIDE SEQUENCE [LARGE SCALE GENOMIC DNA]</scope>
    <source>
        <strain evidence="7">r\B97-61/B2</strain>
    </source>
</reference>
<keyword evidence="5" id="KW-0539">Nucleus</keyword>
<evidence type="ECO:0000256" key="2">
    <source>
        <dbReference type="ARBA" id="ARBA00007991"/>
    </source>
</evidence>
<evidence type="ECO:0000256" key="3">
    <source>
        <dbReference type="ARBA" id="ARBA00022448"/>
    </source>
</evidence>
<dbReference type="GO" id="GO:0031267">
    <property type="term" value="F:small GTPase binding"/>
    <property type="evidence" value="ECO:0007669"/>
    <property type="project" value="InterPro"/>
</dbReference>
<dbReference type="InterPro" id="IPR001494">
    <property type="entry name" value="Importin-beta_N"/>
</dbReference>
<evidence type="ECO:0000256" key="4">
    <source>
        <dbReference type="ARBA" id="ARBA00022927"/>
    </source>
</evidence>
<dbReference type="SUPFAM" id="SSF48371">
    <property type="entry name" value="ARM repeat"/>
    <property type="match status" value="1"/>
</dbReference>
<dbReference type="FunFam" id="1.25.10.10:FF:000459">
    <property type="entry name" value="ARM repeat superfamily protein"/>
    <property type="match status" value="1"/>
</dbReference>
<dbReference type="InterPro" id="IPR056840">
    <property type="entry name" value="HEAT_IPO9_central"/>
</dbReference>
<dbReference type="PANTHER" id="PTHR10997:SF9">
    <property type="entry name" value="IMPORTIN-9"/>
    <property type="match status" value="1"/>
</dbReference>
<comment type="subcellular location">
    <subcellularLocation>
        <location evidence="1">Nucleus</location>
    </subcellularLocation>
</comment>
<dbReference type="Proteomes" id="UP000694886">
    <property type="component" value="Chromosome 2"/>
</dbReference>
<dbReference type="GeneID" id="18610107"/>
<dbReference type="AlphaFoldDB" id="A0AB32VGL1"/>
<dbReference type="InterPro" id="IPR011989">
    <property type="entry name" value="ARM-like"/>
</dbReference>
<feature type="domain" description="Importin N-terminal" evidence="6">
    <location>
        <begin position="31"/>
        <end position="107"/>
    </location>
</feature>
<name>A0AB32VGL1_THECC</name>
<evidence type="ECO:0000259" key="6">
    <source>
        <dbReference type="PROSITE" id="PS50166"/>
    </source>
</evidence>
<dbReference type="Pfam" id="PF25758">
    <property type="entry name" value="TPR_IPO11"/>
    <property type="match status" value="1"/>
</dbReference>
<dbReference type="InterPro" id="IPR016024">
    <property type="entry name" value="ARM-type_fold"/>
</dbReference>
<dbReference type="Pfam" id="PF03810">
    <property type="entry name" value="IBN_N"/>
    <property type="match status" value="1"/>
</dbReference>
<organism evidence="7 8">
    <name type="scientific">Theobroma cacao</name>
    <name type="common">Cacao</name>
    <name type="synonym">Cocoa</name>
    <dbReference type="NCBI Taxonomy" id="3641"/>
    <lineage>
        <taxon>Eukaryota</taxon>
        <taxon>Viridiplantae</taxon>
        <taxon>Streptophyta</taxon>
        <taxon>Embryophyta</taxon>
        <taxon>Tracheophyta</taxon>
        <taxon>Spermatophyta</taxon>
        <taxon>Magnoliopsida</taxon>
        <taxon>eudicotyledons</taxon>
        <taxon>Gunneridae</taxon>
        <taxon>Pentapetalae</taxon>
        <taxon>rosids</taxon>
        <taxon>malvids</taxon>
        <taxon>Malvales</taxon>
        <taxon>Malvaceae</taxon>
        <taxon>Byttnerioideae</taxon>
        <taxon>Theobroma</taxon>
    </lineage>
</organism>
<evidence type="ECO:0000256" key="1">
    <source>
        <dbReference type="ARBA" id="ARBA00004123"/>
    </source>
</evidence>
<dbReference type="PANTHER" id="PTHR10997">
    <property type="entry name" value="IMPORTIN-7, 8, 11"/>
    <property type="match status" value="1"/>
</dbReference>
<dbReference type="Gene3D" id="1.25.10.10">
    <property type="entry name" value="Leucine-rich Repeat Variant"/>
    <property type="match status" value="1"/>
</dbReference>
<dbReference type="Pfam" id="PF25018">
    <property type="entry name" value="HEAT_IPO9_c"/>
    <property type="match status" value="1"/>
</dbReference>
<evidence type="ECO:0000313" key="7">
    <source>
        <dbReference type="Proteomes" id="UP000694886"/>
    </source>
</evidence>
<evidence type="ECO:0000313" key="8">
    <source>
        <dbReference type="RefSeq" id="XP_007045657.2"/>
    </source>
</evidence>
<comment type="similarity">
    <text evidence="2">Belongs to the importin beta family.</text>
</comment>
<dbReference type="InterPro" id="IPR058669">
    <property type="entry name" value="TPR_IPO7/11-like"/>
</dbReference>
<accession>A0AB32VGL1</accession>
<dbReference type="GO" id="GO:0006886">
    <property type="term" value="P:intracellular protein transport"/>
    <property type="evidence" value="ECO:0007669"/>
    <property type="project" value="InterPro"/>
</dbReference>
<dbReference type="PROSITE" id="PS50166">
    <property type="entry name" value="IMPORTIN_B_NT"/>
    <property type="match status" value="1"/>
</dbReference>
<keyword evidence="3" id="KW-0813">Transport</keyword>
<dbReference type="GO" id="GO:0005634">
    <property type="term" value="C:nucleus"/>
    <property type="evidence" value="ECO:0007669"/>
    <property type="project" value="UniProtKB-SubCell"/>
</dbReference>
<sequence>MANVTVDEDQQWLLNCLSATLDPNQEVRSFAEASLNQASLQPGFGRGLSKVAANRDLPFGLRQLAAVLLKHFIKKHWHEGDESFEHPAVSSDEKAVIRGLLLSTLDDSNRKLCTAISMAIASIAVYDWPESWPDLLPFLLKLIGDQSDMNGVHGALRCLALLAGDLDDTMIPTLIPFLFPCLYTIVSSSQAETSALMEPMLKPWIDQFSFILEHPVQPEDPDDWGIRMEVFKCLNQFVQNFHSFTESEFMVIVGPLWQTFISSLRVYTRSAIEGTEDPYEGRYDSDGAEKSLDSFVIQLFEFLLTIVGSKKLVKVVETNIADLVYYTIGFLQVTEQQVHTWSMDANQFVADEDDATYSCRVSGSLLLEEVATCFGREGIDAILKAVRKQFSESQQEKAGGSVVWWRIREATLFALSSLSEQLLEAEVPGLGNLLEQMITEDMGIGVHEYPFLYARMFVSVARFSSMISCGILEHFLHAAIRTIGINVPPAVKVGACRALSQLLNEANKSVIQPQIMGLLSSLTDLLHQASDETLHLVLETLQAAIRAGHESSASAEPIISPIILNMWALHVSDPFVSIDAIEVLEAIKDAPGCIRPLASRILPYLGPILNKPQQQPDGLVAGSLDLLTMLLKNAPTDVVKAAYDVCFDAIIRIVLQSDDHSEMQNATECLASFVSGGRQEVLAWGSDSGFTMRNLLDAASRLLDPDLESSGSLFVGSYILQLILHLPSQMAQHIRDLIVALVRRMQSASIAGLKSSLLFIFARLVHMSSPNVEQFINLLITIPAEGYQNAFVYVMSEWTKQQGEIQGAYQIKVTASALALLLSTRHAELTNINVQGHLIKSVAGITTRSKAKSAPDQWTMVPLPAKILAVLADALIEIQEQVWDAKDEDSDWEEIHEGDMEADKDLLYSAAATPFGRSANEHLEAMAKAYNEDQEDDYEDDMLSVSDPLNEINLANYLMDFILKFSQSDQQLFDYLCQSLTRAQQNAIKIVLNR</sequence>
<proteinExistence type="inferred from homology"/>
<reference evidence="8" key="2">
    <citation type="submission" date="2025-08" db="UniProtKB">
        <authorList>
            <consortium name="RefSeq"/>
        </authorList>
    </citation>
    <scope>IDENTIFICATION</scope>
</reference>
<dbReference type="RefSeq" id="XP_007045657.2">
    <property type="nucleotide sequence ID" value="XM_007045595.2"/>
</dbReference>
<evidence type="ECO:0000256" key="5">
    <source>
        <dbReference type="ARBA" id="ARBA00023242"/>
    </source>
</evidence>